<evidence type="ECO:0000313" key="1">
    <source>
        <dbReference type="EMBL" id="MEG3183612.1"/>
    </source>
</evidence>
<dbReference type="Pfam" id="PF11304">
    <property type="entry name" value="DUF3106"/>
    <property type="match status" value="1"/>
</dbReference>
<keyword evidence="2" id="KW-1185">Reference proteome</keyword>
<dbReference type="EMBL" id="JAXGFP010000003">
    <property type="protein sequence ID" value="MEG3183612.1"/>
    <property type="molecule type" value="Genomic_DNA"/>
</dbReference>
<organism evidence="1 2">
    <name type="scientific">Novilysobacter erysipheiresistens</name>
    <dbReference type="NCBI Taxonomy" id="1749332"/>
    <lineage>
        <taxon>Bacteria</taxon>
        <taxon>Pseudomonadati</taxon>
        <taxon>Pseudomonadota</taxon>
        <taxon>Gammaproteobacteria</taxon>
        <taxon>Lysobacterales</taxon>
        <taxon>Lysobacteraceae</taxon>
        <taxon>Novilysobacter</taxon>
    </lineage>
</organism>
<sequence length="197" mass="22648">MATLAHATPTVLQDFAAVLPRLQPPQRAELVRHAERWSAWDDAERQAFRGRAAQWDALAPAERGRRRERFRAWQALPAIEQARVRAAARQFAQLPAEQQQVLRARFDALDRSERRGWLLGPELGADYPALQPLLAQMPADEHAGVLAALRAMDPRQRRDLAVLVQRTPPQERAELRRELLSTATANRDDWLWERLHR</sequence>
<dbReference type="Proteomes" id="UP001355056">
    <property type="component" value="Unassembled WGS sequence"/>
</dbReference>
<dbReference type="InterPro" id="IPR021455">
    <property type="entry name" value="DUF3106"/>
</dbReference>
<gene>
    <name evidence="1" type="ORF">SNE34_06280</name>
</gene>
<protein>
    <submittedName>
        <fullName evidence="1">DUF3106 domain-containing protein</fullName>
    </submittedName>
</protein>
<name>A0ABU7YXF2_9GAMM</name>
<proteinExistence type="predicted"/>
<reference evidence="1 2" key="1">
    <citation type="journal article" date="2016" name="Int. J. Syst. Evol. Microbiol.">
        <title>Lysobacter erysipheiresistens sp. nov., an antagonist of powdery mildew, isolated from tobacco-cultivated soil.</title>
        <authorList>
            <person name="Xie B."/>
            <person name="Li T."/>
            <person name="Lin X."/>
            <person name="Wang C.J."/>
            <person name="Chen Y.J."/>
            <person name="Liu W.J."/>
            <person name="Zhao Z.W."/>
        </authorList>
    </citation>
    <scope>NUCLEOTIDE SEQUENCE [LARGE SCALE GENOMIC DNA]</scope>
    <source>
        <strain evidence="1 2">RS-LYSO-3</strain>
    </source>
</reference>
<evidence type="ECO:0000313" key="2">
    <source>
        <dbReference type="Proteomes" id="UP001355056"/>
    </source>
</evidence>
<comment type="caution">
    <text evidence="1">The sequence shown here is derived from an EMBL/GenBank/DDBJ whole genome shotgun (WGS) entry which is preliminary data.</text>
</comment>
<accession>A0ABU7YXF2</accession>